<evidence type="ECO:0000313" key="2">
    <source>
        <dbReference type="EMBL" id="GFD11412.1"/>
    </source>
</evidence>
<feature type="region of interest" description="Disordered" evidence="1">
    <location>
        <begin position="104"/>
        <end position="125"/>
    </location>
</feature>
<name>A0A699TL17_TANCI</name>
<sequence length="156" mass="17153">MEDVSNQGRMIDELDKDKGAALMSEKDKEKKVEEVKDIIDEPEVQEVVEVVTTAKLITEVVTVASTPVSVASTIILAAKPKVPAAAPVKVAVASTKRRRGVVIRDPKEESTAKVPDETKSKDKGKGIMVEVPKLMKKKQHVKLDEAYARKLHEEIN</sequence>
<feature type="region of interest" description="Disordered" evidence="1">
    <location>
        <begin position="1"/>
        <end position="27"/>
    </location>
</feature>
<organism evidence="2">
    <name type="scientific">Tanacetum cinerariifolium</name>
    <name type="common">Dalmatian daisy</name>
    <name type="synonym">Chrysanthemum cinerariifolium</name>
    <dbReference type="NCBI Taxonomy" id="118510"/>
    <lineage>
        <taxon>Eukaryota</taxon>
        <taxon>Viridiplantae</taxon>
        <taxon>Streptophyta</taxon>
        <taxon>Embryophyta</taxon>
        <taxon>Tracheophyta</taxon>
        <taxon>Spermatophyta</taxon>
        <taxon>Magnoliopsida</taxon>
        <taxon>eudicotyledons</taxon>
        <taxon>Gunneridae</taxon>
        <taxon>Pentapetalae</taxon>
        <taxon>asterids</taxon>
        <taxon>campanulids</taxon>
        <taxon>Asterales</taxon>
        <taxon>Asteraceae</taxon>
        <taxon>Asteroideae</taxon>
        <taxon>Anthemideae</taxon>
        <taxon>Anthemidinae</taxon>
        <taxon>Tanacetum</taxon>
    </lineage>
</organism>
<dbReference type="EMBL" id="BKCJ011258930">
    <property type="protein sequence ID" value="GFD11412.1"/>
    <property type="molecule type" value="Genomic_DNA"/>
</dbReference>
<reference evidence="2" key="1">
    <citation type="journal article" date="2019" name="Sci. Rep.">
        <title>Draft genome of Tanacetum cinerariifolium, the natural source of mosquito coil.</title>
        <authorList>
            <person name="Yamashiro T."/>
            <person name="Shiraishi A."/>
            <person name="Satake H."/>
            <person name="Nakayama K."/>
        </authorList>
    </citation>
    <scope>NUCLEOTIDE SEQUENCE</scope>
</reference>
<gene>
    <name evidence="2" type="ORF">Tci_883381</name>
</gene>
<feature type="compositionally biased region" description="Basic and acidic residues" evidence="1">
    <location>
        <begin position="10"/>
        <end position="27"/>
    </location>
</feature>
<dbReference type="AlphaFoldDB" id="A0A699TL17"/>
<evidence type="ECO:0000256" key="1">
    <source>
        <dbReference type="SAM" id="MobiDB-lite"/>
    </source>
</evidence>
<protein>
    <submittedName>
        <fullName evidence="2">Uncharacterized protein</fullName>
    </submittedName>
</protein>
<accession>A0A699TL17</accession>
<proteinExistence type="predicted"/>
<comment type="caution">
    <text evidence="2">The sequence shown here is derived from an EMBL/GenBank/DDBJ whole genome shotgun (WGS) entry which is preliminary data.</text>
</comment>